<dbReference type="InParanoid" id="W2S1E7"/>
<dbReference type="GO" id="GO:0005743">
    <property type="term" value="C:mitochondrial inner membrane"/>
    <property type="evidence" value="ECO:0007669"/>
    <property type="project" value="UniProtKB-SubCell"/>
</dbReference>
<protein>
    <recommendedName>
        <fullName evidence="3">COX assembly mitochondrial protein</fullName>
    </recommendedName>
</protein>
<dbReference type="EMBL" id="KB822719">
    <property type="protein sequence ID" value="ETN41794.1"/>
    <property type="molecule type" value="Genomic_DNA"/>
</dbReference>
<evidence type="ECO:0000313" key="5">
    <source>
        <dbReference type="EMBL" id="ETN41794.1"/>
    </source>
</evidence>
<keyword evidence="3" id="KW-0143">Chaperone</keyword>
<gene>
    <name evidence="5" type="ORF">HMPREF1541_03731</name>
</gene>
<evidence type="ECO:0000256" key="4">
    <source>
        <dbReference type="SAM" id="MobiDB-lite"/>
    </source>
</evidence>
<feature type="compositionally biased region" description="Basic and acidic residues" evidence="4">
    <location>
        <begin position="130"/>
        <end position="145"/>
    </location>
</feature>
<keyword evidence="3" id="KW-0496">Mitochondrion</keyword>
<keyword evidence="6" id="KW-1185">Reference proteome</keyword>
<dbReference type="OrthoDB" id="6224010at2759"/>
<feature type="compositionally biased region" description="Polar residues" evidence="4">
    <location>
        <begin position="13"/>
        <end position="22"/>
    </location>
</feature>
<dbReference type="Pfam" id="PF08583">
    <property type="entry name" value="Cmc1"/>
    <property type="match status" value="1"/>
</dbReference>
<dbReference type="PANTHER" id="PTHR22977">
    <property type="entry name" value="COX ASSEMBLY MITOCHONDRIAL PROTEIN"/>
    <property type="match status" value="1"/>
</dbReference>
<feature type="region of interest" description="Disordered" evidence="4">
    <location>
        <begin position="1"/>
        <end position="26"/>
    </location>
</feature>
<dbReference type="PANTHER" id="PTHR22977:SF5">
    <property type="entry name" value="COX ASSEMBLY MITOCHONDRIAL PROTEIN HOMOLOG"/>
    <property type="match status" value="1"/>
</dbReference>
<proteinExistence type="inferred from homology"/>
<evidence type="ECO:0000256" key="3">
    <source>
        <dbReference type="RuleBase" id="RU364104"/>
    </source>
</evidence>
<evidence type="ECO:0000256" key="1">
    <source>
        <dbReference type="ARBA" id="ARBA00007347"/>
    </source>
</evidence>
<dbReference type="RefSeq" id="XP_008716303.1">
    <property type="nucleotide sequence ID" value="XM_008718081.1"/>
</dbReference>
<dbReference type="GeneID" id="19971070"/>
<dbReference type="InterPro" id="IPR013892">
    <property type="entry name" value="Cyt_c_biogenesis_Cmc1-like"/>
</dbReference>
<dbReference type="Proteomes" id="UP000030752">
    <property type="component" value="Unassembled WGS sequence"/>
</dbReference>
<organism evidence="5 6">
    <name type="scientific">Cyphellophora europaea (strain CBS 101466)</name>
    <name type="common">Phialophora europaea</name>
    <dbReference type="NCBI Taxonomy" id="1220924"/>
    <lineage>
        <taxon>Eukaryota</taxon>
        <taxon>Fungi</taxon>
        <taxon>Dikarya</taxon>
        <taxon>Ascomycota</taxon>
        <taxon>Pezizomycotina</taxon>
        <taxon>Eurotiomycetes</taxon>
        <taxon>Chaetothyriomycetidae</taxon>
        <taxon>Chaetothyriales</taxon>
        <taxon>Cyphellophoraceae</taxon>
        <taxon>Cyphellophora</taxon>
    </lineage>
</organism>
<comment type="subcellular location">
    <subcellularLocation>
        <location evidence="3">Mitochondrion inner membrane</location>
    </subcellularLocation>
</comment>
<keyword evidence="3" id="KW-0999">Mitochondrion inner membrane</keyword>
<keyword evidence="2" id="KW-1015">Disulfide bond</keyword>
<dbReference type="HOGENOM" id="CLU_113403_1_0_1"/>
<dbReference type="AlphaFoldDB" id="W2S1E7"/>
<evidence type="ECO:0000313" key="6">
    <source>
        <dbReference type="Proteomes" id="UP000030752"/>
    </source>
</evidence>
<reference evidence="5 6" key="1">
    <citation type="submission" date="2013-03" db="EMBL/GenBank/DDBJ databases">
        <title>The Genome Sequence of Phialophora europaea CBS 101466.</title>
        <authorList>
            <consortium name="The Broad Institute Genomics Platform"/>
            <person name="Cuomo C."/>
            <person name="de Hoog S."/>
            <person name="Gorbushina A."/>
            <person name="Walker B."/>
            <person name="Young S.K."/>
            <person name="Zeng Q."/>
            <person name="Gargeya S."/>
            <person name="Fitzgerald M."/>
            <person name="Haas B."/>
            <person name="Abouelleil A."/>
            <person name="Allen A.W."/>
            <person name="Alvarado L."/>
            <person name="Arachchi H.M."/>
            <person name="Berlin A.M."/>
            <person name="Chapman S.B."/>
            <person name="Gainer-Dewar J."/>
            <person name="Goldberg J."/>
            <person name="Griggs A."/>
            <person name="Gujja S."/>
            <person name="Hansen M."/>
            <person name="Howarth C."/>
            <person name="Imamovic A."/>
            <person name="Ireland A."/>
            <person name="Larimer J."/>
            <person name="McCowan C."/>
            <person name="Murphy C."/>
            <person name="Pearson M."/>
            <person name="Poon T.W."/>
            <person name="Priest M."/>
            <person name="Roberts A."/>
            <person name="Saif S."/>
            <person name="Shea T."/>
            <person name="Sisk P."/>
            <person name="Sykes S."/>
            <person name="Wortman J."/>
            <person name="Nusbaum C."/>
            <person name="Birren B."/>
        </authorList>
    </citation>
    <scope>NUCLEOTIDE SEQUENCE [LARGE SCALE GENOMIC DNA]</scope>
    <source>
        <strain evidence="5 6">CBS 101466</strain>
    </source>
</reference>
<name>W2S1E7_CYPE1</name>
<sequence length="155" mass="17854">MEMAPNVVPEVPSSRSQPTKNLRNPLPLSATQEQEVRKLYYARVRAQCADEIKEFAQCAKGRMFSVSWACKTQQFNMNSCMLAHATYAEEDAAREEWFAGVADRKRKKEEEAAAVEARRMRLIELTVKEEEREKAEAEAKRKQQEASKAGKGWWR</sequence>
<keyword evidence="3" id="KW-0472">Membrane</keyword>
<dbReference type="STRING" id="1220924.W2S1E7"/>
<comment type="similarity">
    <text evidence="1 3">Belongs to the CMC family.</text>
</comment>
<dbReference type="eggNOG" id="ENOG502SDUV">
    <property type="taxonomic scope" value="Eukaryota"/>
</dbReference>
<evidence type="ECO:0000256" key="2">
    <source>
        <dbReference type="ARBA" id="ARBA00023157"/>
    </source>
</evidence>
<comment type="function">
    <text evidence="3">Required for mitochondrial cytochrome c oxidase (COX) assembly and respiration.</text>
</comment>
<accession>W2S1E7</accession>
<dbReference type="VEuPathDB" id="FungiDB:HMPREF1541_03731"/>
<feature type="region of interest" description="Disordered" evidence="4">
    <location>
        <begin position="130"/>
        <end position="155"/>
    </location>
</feature>